<organism evidence="2">
    <name type="scientific">Arundo donax</name>
    <name type="common">Giant reed</name>
    <name type="synonym">Donax arundinaceus</name>
    <dbReference type="NCBI Taxonomy" id="35708"/>
    <lineage>
        <taxon>Eukaryota</taxon>
        <taxon>Viridiplantae</taxon>
        <taxon>Streptophyta</taxon>
        <taxon>Embryophyta</taxon>
        <taxon>Tracheophyta</taxon>
        <taxon>Spermatophyta</taxon>
        <taxon>Magnoliopsida</taxon>
        <taxon>Liliopsida</taxon>
        <taxon>Poales</taxon>
        <taxon>Poaceae</taxon>
        <taxon>PACMAD clade</taxon>
        <taxon>Arundinoideae</taxon>
        <taxon>Arundineae</taxon>
        <taxon>Arundo</taxon>
    </lineage>
</organism>
<sequence length="81" mass="9303">MLQVTSRRPQVLPMQASQERRKDGEEGDQSQKSDLQHLHQAHLQSQESKQSLQTSEDEEWQGDCLQGWVEEPMMEPTNLGA</sequence>
<dbReference type="AlphaFoldDB" id="A0A0A9ESZ3"/>
<reference evidence="2" key="1">
    <citation type="submission" date="2014-09" db="EMBL/GenBank/DDBJ databases">
        <authorList>
            <person name="Magalhaes I.L.F."/>
            <person name="Oliveira U."/>
            <person name="Santos F.R."/>
            <person name="Vidigal T.H.D.A."/>
            <person name="Brescovit A.D."/>
            <person name="Santos A.J."/>
        </authorList>
    </citation>
    <scope>NUCLEOTIDE SEQUENCE</scope>
    <source>
        <tissue evidence="2">Shoot tissue taken approximately 20 cm above the soil surface</tissue>
    </source>
</reference>
<feature type="compositionally biased region" description="Polar residues" evidence="1">
    <location>
        <begin position="45"/>
        <end position="54"/>
    </location>
</feature>
<reference evidence="2" key="2">
    <citation type="journal article" date="2015" name="Data Brief">
        <title>Shoot transcriptome of the giant reed, Arundo donax.</title>
        <authorList>
            <person name="Barrero R.A."/>
            <person name="Guerrero F.D."/>
            <person name="Moolhuijzen P."/>
            <person name="Goolsby J.A."/>
            <person name="Tidwell J."/>
            <person name="Bellgard S.E."/>
            <person name="Bellgard M.I."/>
        </authorList>
    </citation>
    <scope>NUCLEOTIDE SEQUENCE</scope>
    <source>
        <tissue evidence="2">Shoot tissue taken approximately 20 cm above the soil surface</tissue>
    </source>
</reference>
<feature type="region of interest" description="Disordered" evidence="1">
    <location>
        <begin position="1"/>
        <end position="81"/>
    </location>
</feature>
<proteinExistence type="predicted"/>
<dbReference type="EMBL" id="GBRH01196885">
    <property type="protein sequence ID" value="JAE01011.1"/>
    <property type="molecule type" value="Transcribed_RNA"/>
</dbReference>
<accession>A0A0A9ESZ3</accession>
<name>A0A0A9ESZ3_ARUDO</name>
<protein>
    <submittedName>
        <fullName evidence="2">Uncharacterized protein</fullName>
    </submittedName>
</protein>
<evidence type="ECO:0000256" key="1">
    <source>
        <dbReference type="SAM" id="MobiDB-lite"/>
    </source>
</evidence>
<feature type="compositionally biased region" description="Basic and acidic residues" evidence="1">
    <location>
        <begin position="18"/>
        <end position="37"/>
    </location>
</feature>
<evidence type="ECO:0000313" key="2">
    <source>
        <dbReference type="EMBL" id="JAE01011.1"/>
    </source>
</evidence>